<evidence type="ECO:0008006" key="5">
    <source>
        <dbReference type="Google" id="ProtNLM"/>
    </source>
</evidence>
<evidence type="ECO:0000313" key="4">
    <source>
        <dbReference type="Proteomes" id="UP000030752"/>
    </source>
</evidence>
<dbReference type="STRING" id="1220924.W2S7A6"/>
<dbReference type="InterPro" id="IPR007111">
    <property type="entry name" value="NACHT_NTPase"/>
</dbReference>
<dbReference type="HOGENOM" id="CLU_242495_0_0_1"/>
<dbReference type="Proteomes" id="UP000030752">
    <property type="component" value="Unassembled WGS sequence"/>
</dbReference>
<dbReference type="VEuPathDB" id="FungiDB:HMPREF1541_10175"/>
<keyword evidence="4" id="KW-1185">Reference proteome</keyword>
<evidence type="ECO:0000259" key="2">
    <source>
        <dbReference type="Pfam" id="PF12770"/>
    </source>
</evidence>
<protein>
    <recommendedName>
        <fullName evidence="5">CHAT domain-containing protein</fullName>
    </recommendedName>
</protein>
<name>W2S7A6_CYPE1</name>
<dbReference type="GeneID" id="19977514"/>
<proteinExistence type="predicted"/>
<dbReference type="InterPro" id="IPR027417">
    <property type="entry name" value="P-loop_NTPase"/>
</dbReference>
<dbReference type="InParanoid" id="W2S7A6"/>
<accession>W2S7A6</accession>
<dbReference type="RefSeq" id="XP_008713068.1">
    <property type="nucleotide sequence ID" value="XM_008714846.1"/>
</dbReference>
<evidence type="ECO:0000313" key="3">
    <source>
        <dbReference type="EMBL" id="ETN44505.1"/>
    </source>
</evidence>
<feature type="domain" description="NACHT" evidence="1">
    <location>
        <begin position="465"/>
        <end position="651"/>
    </location>
</feature>
<organism evidence="3 4">
    <name type="scientific">Cyphellophora europaea (strain CBS 101466)</name>
    <name type="common">Phialophora europaea</name>
    <dbReference type="NCBI Taxonomy" id="1220924"/>
    <lineage>
        <taxon>Eukaryota</taxon>
        <taxon>Fungi</taxon>
        <taxon>Dikarya</taxon>
        <taxon>Ascomycota</taxon>
        <taxon>Pezizomycotina</taxon>
        <taxon>Eurotiomycetes</taxon>
        <taxon>Chaetothyriomycetidae</taxon>
        <taxon>Chaetothyriales</taxon>
        <taxon>Cyphellophoraceae</taxon>
        <taxon>Cyphellophora</taxon>
    </lineage>
</organism>
<feature type="domain" description="CHAT" evidence="2">
    <location>
        <begin position="167"/>
        <end position="389"/>
    </location>
</feature>
<gene>
    <name evidence="3" type="ORF">HMPREF1541_10175</name>
</gene>
<dbReference type="eggNOG" id="ENOG502SRE6">
    <property type="taxonomic scope" value="Eukaryota"/>
</dbReference>
<dbReference type="InterPro" id="IPR024983">
    <property type="entry name" value="CHAT_dom"/>
</dbReference>
<reference evidence="3 4" key="1">
    <citation type="submission" date="2013-03" db="EMBL/GenBank/DDBJ databases">
        <title>The Genome Sequence of Phialophora europaea CBS 101466.</title>
        <authorList>
            <consortium name="The Broad Institute Genomics Platform"/>
            <person name="Cuomo C."/>
            <person name="de Hoog S."/>
            <person name="Gorbushina A."/>
            <person name="Walker B."/>
            <person name="Young S.K."/>
            <person name="Zeng Q."/>
            <person name="Gargeya S."/>
            <person name="Fitzgerald M."/>
            <person name="Haas B."/>
            <person name="Abouelleil A."/>
            <person name="Allen A.W."/>
            <person name="Alvarado L."/>
            <person name="Arachchi H.M."/>
            <person name="Berlin A.M."/>
            <person name="Chapman S.B."/>
            <person name="Gainer-Dewar J."/>
            <person name="Goldberg J."/>
            <person name="Griggs A."/>
            <person name="Gujja S."/>
            <person name="Hansen M."/>
            <person name="Howarth C."/>
            <person name="Imamovic A."/>
            <person name="Ireland A."/>
            <person name="Larimer J."/>
            <person name="McCowan C."/>
            <person name="Murphy C."/>
            <person name="Pearson M."/>
            <person name="Poon T.W."/>
            <person name="Priest M."/>
            <person name="Roberts A."/>
            <person name="Saif S."/>
            <person name="Shea T."/>
            <person name="Sisk P."/>
            <person name="Sykes S."/>
            <person name="Wortman J."/>
            <person name="Nusbaum C."/>
            <person name="Birren B."/>
        </authorList>
    </citation>
    <scope>NUCLEOTIDE SEQUENCE [LARGE SCALE GENOMIC DNA]</scope>
    <source>
        <strain evidence="3 4">CBS 101466</strain>
    </source>
</reference>
<sequence length="1650" mass="186101">MSAHVPQLTLLVQAKSVEVDEAACPAWRVDISLDGLIISKDIIFWDPLTASQSSELRWYLERYATTATLERARAYNASRIVSGYGALLFEALLLFRVSSRINKIARAPAAWLNIDVRELMDAQSITPATFHRIHWESLEVSELWKVPGLTIAVRRVVDQASLPVQTRIRTLAAPVLNVLLVVARRTDYDSTSRRDIDPSIASRNLEVVQNILERTKAPYRLNLEIVRPGTFSAFERHVKSRQVGFFHLVHFDLHGKIGMRQGVKVAFLEFAAANRPGQLSAVSAQNVARVLIEANIQAVCLNACESGRANAGQDANLAKILVAKGVQNVLAMSYKLLASGAEILLQSFYKHLLVHGEPFDVAASYCRASMRHHTARNARFGHEVLIYDWVVPVIYCHRSAKGSQPWQVGSCVGTRSQIPMSPAAAKVTSSSSAIVGPEDESIFSRLTGRAFDSLRFEQVSLTSKIVALSGPAGIGKTTFLRSILRFWERTNYIGSYDFMNTDMLSGFEDSRFLSYIIGALLPADTMDSDAALSALQDPATRFENWVHDHIMRNISSKRRVLVFDQLDLMYSEFSYWGGWSKRKRSLFELLLNAFNTYPQAAGSPPKVTIILVLRRSDPVWLARHFSSLLNIDKFELPRLSFTDSEEYVTTILSVPLQVSGCRSHSESEALGNIIGLSTGNPLFLQHVFTLYLADTAPKRAWLPFFPEKYFGASPRRSKSLQQYSSSLHFHVVPKLAQGASIRPRFLYELEAIITGAPEIMVAIWALLSLYWHTGPRLSQLATSVQRLTLDGDDAGIARNLVDSLVVAQDRGFLLLDDVTLAMGVLAFVGDARVAWIHPLFTITMRAMLFSTALMSPSHRYFNHLDSIRWILGAYSPPTSSGNFSKALVMEFLESIHDRSYETILEDRKGNVSSETTDASLRPMLYNMFSAMQICASQKPLVPVHLWPIYQLIVASPHLSLALSSGERSMSLRLYEQILYRFLDHNDDYAIPHHYQPLLMFICGSLVSFLQPGPYLPTAKAEKVGRLVKMALQASEDAFGPMSGLLLIRMKAVLYANEGRLLIAKGEEQEAKRAELRAFSLWKESLAIETQRTEADELGLDTRPRRWSAEEAEVRGFVTEDLLDRYRYLKAARTILEQGPNIPIRMAYSPGLRDWQPSQALIAWAMNQSEGREPMTPEGVKDALMAVATREWEISTAGAAISNMDPFVLEETPRRYVSVKLDNFELQLKLRLLDEAMDIDDWLRAANLYYDFALRQAVMEEGDSQNYWACIADMCRLYEGEDEQQQYIVELSEIADWHNKRLRLPYLFDEINDTLRNHTANEALKAMLETLEIFQSMGLDWRFVTRATLSIERFKEHLDTHFEQKKGPEGFPLLSAYDSVVDEYTMREPGSHMMAKVLKDYKNDQASVSPSTSGLRLVDALTHERLCWLENFASTDISGGQSRSHNTPRGRLMLRKAWKQAMNEIGAPFDALSIPDSEHELADKYDHLLESLIQESSQPIIVAESLERAGYFEAAAQALQLLQPRGFTITSVFWRRREELELKWCNSLCERILEQESRGDFDGAGRETESLAATYDRGCFAHLETMAVGEIEAIIECFRCRVKHARSRDWSSAAKEVDHMSDILKTTSSLRLSLKAKALYELKRAFDARGT</sequence>
<dbReference type="Gene3D" id="3.40.50.300">
    <property type="entry name" value="P-loop containing nucleotide triphosphate hydrolases"/>
    <property type="match status" value="1"/>
</dbReference>
<dbReference type="Pfam" id="PF12770">
    <property type="entry name" value="CHAT"/>
    <property type="match status" value="1"/>
</dbReference>
<dbReference type="EMBL" id="KB822714">
    <property type="protein sequence ID" value="ETN44505.1"/>
    <property type="molecule type" value="Genomic_DNA"/>
</dbReference>
<evidence type="ECO:0000259" key="1">
    <source>
        <dbReference type="Pfam" id="PF05729"/>
    </source>
</evidence>
<dbReference type="SUPFAM" id="SSF52540">
    <property type="entry name" value="P-loop containing nucleoside triphosphate hydrolases"/>
    <property type="match status" value="1"/>
</dbReference>
<dbReference type="Pfam" id="PF05729">
    <property type="entry name" value="NACHT"/>
    <property type="match status" value="1"/>
</dbReference>
<dbReference type="OrthoDB" id="4508661at2759"/>